<proteinExistence type="predicted"/>
<dbReference type="InterPro" id="IPR058240">
    <property type="entry name" value="rSAM_sf"/>
</dbReference>
<keyword evidence="4" id="KW-0479">Metal-binding</keyword>
<protein>
    <submittedName>
        <fullName evidence="8">Arylsulfatase regulatory protein</fullName>
    </submittedName>
</protein>
<dbReference type="RefSeq" id="WP_013468037.1">
    <property type="nucleotide sequence ID" value="NC_014804.1"/>
</dbReference>
<accession>F0LK28</accession>
<dbReference type="EMBL" id="CP002372">
    <property type="protein sequence ID" value="ADT84740.1"/>
    <property type="molecule type" value="Genomic_DNA"/>
</dbReference>
<dbReference type="GO" id="GO:0051539">
    <property type="term" value="F:4 iron, 4 sulfur cluster binding"/>
    <property type="evidence" value="ECO:0007669"/>
    <property type="project" value="UniProtKB-KW"/>
</dbReference>
<dbReference type="GO" id="GO:0016491">
    <property type="term" value="F:oxidoreductase activity"/>
    <property type="evidence" value="ECO:0007669"/>
    <property type="project" value="InterPro"/>
</dbReference>
<dbReference type="GO" id="GO:0046872">
    <property type="term" value="F:metal ion binding"/>
    <property type="evidence" value="ECO:0007669"/>
    <property type="project" value="UniProtKB-KW"/>
</dbReference>
<dbReference type="UniPathway" id="UPA00782"/>
<dbReference type="InterPro" id="IPR007197">
    <property type="entry name" value="rSAM"/>
</dbReference>
<dbReference type="AlphaFoldDB" id="F0LK28"/>
<name>F0LK28_THEBM</name>
<dbReference type="InterPro" id="IPR013785">
    <property type="entry name" value="Aldolase_TIM"/>
</dbReference>
<keyword evidence="2" id="KW-0004">4Fe-4S</keyword>
<evidence type="ECO:0000256" key="2">
    <source>
        <dbReference type="ARBA" id="ARBA00022485"/>
    </source>
</evidence>
<dbReference type="SFLD" id="SFLDS00029">
    <property type="entry name" value="Radical_SAM"/>
    <property type="match status" value="1"/>
</dbReference>
<dbReference type="KEGG" id="tba:TERMP_01765"/>
<sequence length="516" mass="59825">MKVIVCVIKHPSPLYFLMDNTPHILPHIVGVRRKEDMMGKENISQYKPSFYNLIIPLNEEGEFVLFNTLRNIVARIDRETKEGLETGSLERLDNETITRMRETGVIIPKNLDELDYLKYLRILHLGNMLANSRVGLTLVMTYSCNLACPYCYEGDRKTKGGLLTPKKIDKILTFAKNHEQNDKKPIVSISFYGGEPLLNWKGCKYTLKRLKEMKDEGEIRDYSTSFVTNGILINEETIDAINTYNVYSMQITLDGPRDIHDKRRIKINGEGTFDEIIENIKLLKNEVTNEKFRLGLRINVDKTNYKRIPELLDFLKKEGLNDIPISYGIVRSNIPYCSDCSNTHVFLGRDLPEYLPFLWKEAYRRGFKITTRPNLKFVYCVYDNPNGYVVDPELKVYPCWEMVGAEKYIIGKIKEEGSFEPEPFYYTVKTRNPIEFEECKNCKLLPICMGGCAAESTRRNGHPNGPGCDITKYVWKEGLKFYLMRKYPNLFTNKELTEILGTVPMEENSNMLKFKL</sequence>
<evidence type="ECO:0000256" key="5">
    <source>
        <dbReference type="ARBA" id="ARBA00023004"/>
    </source>
</evidence>
<evidence type="ECO:0000313" key="8">
    <source>
        <dbReference type="EMBL" id="ADT84740.1"/>
    </source>
</evidence>
<dbReference type="SUPFAM" id="SSF102114">
    <property type="entry name" value="Radical SAM enzymes"/>
    <property type="match status" value="1"/>
</dbReference>
<evidence type="ECO:0000259" key="7">
    <source>
        <dbReference type="PROSITE" id="PS51918"/>
    </source>
</evidence>
<dbReference type="SFLD" id="SFLDG01067">
    <property type="entry name" value="SPASM/twitch_domain_containing"/>
    <property type="match status" value="1"/>
</dbReference>
<keyword evidence="6" id="KW-0411">Iron-sulfur</keyword>
<reference evidence="8 9" key="1">
    <citation type="journal article" date="2011" name="J. Bacteriol.">
        <title>Complete genome sequence of the hyperthermophilic, piezophilic, heterotrophic, and carboxydotrophic archaeon Thermococcus barophilus MP.</title>
        <authorList>
            <person name="Vannier P."/>
            <person name="Marteinsson V.T."/>
            <person name="Fridjonsson O.H."/>
            <person name="Oger P."/>
            <person name="Jebbar M."/>
        </authorList>
    </citation>
    <scope>NUCLEOTIDE SEQUENCE [LARGE SCALE GENOMIC DNA]</scope>
    <source>
        <strain evidence="9">DSM 11836 / MP</strain>
    </source>
</reference>
<organism evidence="8 9">
    <name type="scientific">Thermococcus barophilus (strain DSM 11836 / MP)</name>
    <dbReference type="NCBI Taxonomy" id="391623"/>
    <lineage>
        <taxon>Archaea</taxon>
        <taxon>Methanobacteriati</taxon>
        <taxon>Methanobacteriota</taxon>
        <taxon>Thermococci</taxon>
        <taxon>Thermococcales</taxon>
        <taxon>Thermococcaceae</taxon>
        <taxon>Thermococcus</taxon>
    </lineage>
</organism>
<feature type="domain" description="Radical SAM core" evidence="7">
    <location>
        <begin position="130"/>
        <end position="378"/>
    </location>
</feature>
<gene>
    <name evidence="8" type="ordered locus">TERMP_01765</name>
</gene>
<dbReference type="GeneID" id="10042081"/>
<evidence type="ECO:0000313" key="9">
    <source>
        <dbReference type="Proteomes" id="UP000007478"/>
    </source>
</evidence>
<dbReference type="Pfam" id="PF04055">
    <property type="entry name" value="Radical_SAM"/>
    <property type="match status" value="1"/>
</dbReference>
<dbReference type="Proteomes" id="UP000007478">
    <property type="component" value="Chromosome"/>
</dbReference>
<dbReference type="CDD" id="cd01335">
    <property type="entry name" value="Radical_SAM"/>
    <property type="match status" value="1"/>
</dbReference>
<dbReference type="PATRIC" id="fig|391623.17.peg.1764"/>
<dbReference type="SMART" id="SM00729">
    <property type="entry name" value="Elp3"/>
    <property type="match status" value="1"/>
</dbReference>
<evidence type="ECO:0000256" key="4">
    <source>
        <dbReference type="ARBA" id="ARBA00022723"/>
    </source>
</evidence>
<dbReference type="PROSITE" id="PS51918">
    <property type="entry name" value="RADICAL_SAM"/>
    <property type="match status" value="1"/>
</dbReference>
<keyword evidence="9" id="KW-1185">Reference proteome</keyword>
<dbReference type="Gene3D" id="3.20.20.70">
    <property type="entry name" value="Aldolase class I"/>
    <property type="match status" value="1"/>
</dbReference>
<dbReference type="SFLD" id="SFLDG01384">
    <property type="entry name" value="thioether_bond_formation_requi"/>
    <property type="match status" value="1"/>
</dbReference>
<dbReference type="PANTHER" id="PTHR43787">
    <property type="entry name" value="FEMO COFACTOR BIOSYNTHESIS PROTEIN NIFB-RELATED"/>
    <property type="match status" value="1"/>
</dbReference>
<keyword evidence="5" id="KW-0408">Iron</keyword>
<dbReference type="HOGENOM" id="CLU_009273_3_1_2"/>
<evidence type="ECO:0000256" key="6">
    <source>
        <dbReference type="ARBA" id="ARBA00023014"/>
    </source>
</evidence>
<evidence type="ECO:0000256" key="1">
    <source>
        <dbReference type="ARBA" id="ARBA00001966"/>
    </source>
</evidence>
<keyword evidence="3" id="KW-0949">S-adenosyl-L-methionine</keyword>
<dbReference type="InterPro" id="IPR023885">
    <property type="entry name" value="4Fe4S-binding_SPASM_dom"/>
</dbReference>
<dbReference type="InterPro" id="IPR023867">
    <property type="entry name" value="Sulphatase_maturase_rSAM"/>
</dbReference>
<comment type="cofactor">
    <cofactor evidence="1">
        <name>[4Fe-4S] cluster</name>
        <dbReference type="ChEBI" id="CHEBI:49883"/>
    </cofactor>
</comment>
<dbReference type="SFLD" id="SFLDG01386">
    <property type="entry name" value="main_SPASM_domain-containing"/>
    <property type="match status" value="1"/>
</dbReference>
<dbReference type="PANTHER" id="PTHR43787:SF3">
    <property type="entry name" value="ARYLSULFATASE REGULATORY PROTEIN"/>
    <property type="match status" value="1"/>
</dbReference>
<dbReference type="NCBIfam" id="TIGR04085">
    <property type="entry name" value="rSAM_more_4Fe4S"/>
    <property type="match status" value="1"/>
</dbReference>
<dbReference type="eggNOG" id="arCOG00945">
    <property type="taxonomic scope" value="Archaea"/>
</dbReference>
<evidence type="ECO:0000256" key="3">
    <source>
        <dbReference type="ARBA" id="ARBA00022691"/>
    </source>
</evidence>
<dbReference type="InterPro" id="IPR006638">
    <property type="entry name" value="Elp3/MiaA/NifB-like_rSAM"/>
</dbReference>